<organism evidence="2 3">
    <name type="scientific">Brevundimonas nasdae</name>
    <dbReference type="NCBI Taxonomy" id="172043"/>
    <lineage>
        <taxon>Bacteria</taxon>
        <taxon>Pseudomonadati</taxon>
        <taxon>Pseudomonadota</taxon>
        <taxon>Alphaproteobacteria</taxon>
        <taxon>Caulobacterales</taxon>
        <taxon>Caulobacteraceae</taxon>
        <taxon>Brevundimonas</taxon>
    </lineage>
</organism>
<proteinExistence type="predicted"/>
<dbReference type="RefSeq" id="WP_219355193.1">
    <property type="nucleotide sequence ID" value="NZ_CP080034.1"/>
</dbReference>
<gene>
    <name evidence="2" type="ORF">KWG56_13740</name>
</gene>
<keyword evidence="3" id="KW-1185">Reference proteome</keyword>
<dbReference type="Pfam" id="PF24698">
    <property type="entry name" value="DUF7662"/>
    <property type="match status" value="1"/>
</dbReference>
<sequence length="78" mass="8689">MGKYDPLAAFLRRRAADDIELTFTEIERRLGALLPKAAQAHGWWSGDGVQVRAWSAVGFGTELTGPERVRFTRRSVGD</sequence>
<reference evidence="2 3" key="1">
    <citation type="submission" date="2021-07" db="EMBL/GenBank/DDBJ databases">
        <title>Isolation and characterization of bacteria from a gold mining with a capacity of golden bioaccumulation.</title>
        <authorList>
            <person name="Yang X.J."/>
        </authorList>
    </citation>
    <scope>NUCLEOTIDE SEQUENCE [LARGE SCALE GENOMIC DNA]</scope>
    <source>
        <strain evidence="2 3">Au29</strain>
    </source>
</reference>
<dbReference type="Proteomes" id="UP000824334">
    <property type="component" value="Chromosome"/>
</dbReference>
<evidence type="ECO:0000313" key="2">
    <source>
        <dbReference type="EMBL" id="QYC09637.1"/>
    </source>
</evidence>
<dbReference type="EMBL" id="CP080034">
    <property type="protein sequence ID" value="QYC09637.1"/>
    <property type="molecule type" value="Genomic_DNA"/>
</dbReference>
<protein>
    <recommendedName>
        <fullName evidence="1">DUF7662 domain-containing protein</fullName>
    </recommendedName>
</protein>
<feature type="domain" description="DUF7662" evidence="1">
    <location>
        <begin position="4"/>
        <end position="64"/>
    </location>
</feature>
<dbReference type="GeneID" id="94376344"/>
<evidence type="ECO:0000313" key="3">
    <source>
        <dbReference type="Proteomes" id="UP000824334"/>
    </source>
</evidence>
<name>A0ABX8TEM5_9CAUL</name>
<accession>A0ABX8TEM5</accession>
<evidence type="ECO:0000259" key="1">
    <source>
        <dbReference type="Pfam" id="PF24698"/>
    </source>
</evidence>
<dbReference type="InterPro" id="IPR056079">
    <property type="entry name" value="DUF7662"/>
</dbReference>